<organism evidence="5 6">
    <name type="scientific">Shewanella litoralis</name>
    <dbReference type="NCBI Taxonomy" id="2282700"/>
    <lineage>
        <taxon>Bacteria</taxon>
        <taxon>Pseudomonadati</taxon>
        <taxon>Pseudomonadota</taxon>
        <taxon>Gammaproteobacteria</taxon>
        <taxon>Alteromonadales</taxon>
        <taxon>Shewanellaceae</taxon>
        <taxon>Shewanella</taxon>
    </lineage>
</organism>
<comment type="similarity">
    <text evidence="1">Belongs to the metallo-dependent hydrolases superfamily. CpsB/CapC family.</text>
</comment>
<dbReference type="EMBL" id="BMQX01000054">
    <property type="protein sequence ID" value="GGQ35775.1"/>
    <property type="molecule type" value="Genomic_DNA"/>
</dbReference>
<dbReference type="PANTHER" id="PTHR39181:SF1">
    <property type="entry name" value="TYROSINE-PROTEIN PHOSPHATASE YWQE"/>
    <property type="match status" value="1"/>
</dbReference>
<dbReference type="PIRSF" id="PIRSF016557">
    <property type="entry name" value="Caps_synth_CpsB"/>
    <property type="match status" value="1"/>
</dbReference>
<evidence type="ECO:0000256" key="3">
    <source>
        <dbReference type="ARBA" id="ARBA00022801"/>
    </source>
</evidence>
<dbReference type="EC" id="3.1.3.48" evidence="2"/>
<keyword evidence="6" id="KW-1185">Reference proteome</keyword>
<evidence type="ECO:0000313" key="6">
    <source>
        <dbReference type="Proteomes" id="UP000619118"/>
    </source>
</evidence>
<evidence type="ECO:0000256" key="2">
    <source>
        <dbReference type="ARBA" id="ARBA00013064"/>
    </source>
</evidence>
<dbReference type="RefSeq" id="WP_160056903.1">
    <property type="nucleotide sequence ID" value="NZ_BMQX01000054.1"/>
</dbReference>
<dbReference type="InterPro" id="IPR016195">
    <property type="entry name" value="Pol/histidinol_Pase-like"/>
</dbReference>
<dbReference type="Pfam" id="PF19567">
    <property type="entry name" value="CpsB_CapC"/>
    <property type="match status" value="1"/>
</dbReference>
<accession>A0ABQ2RPB1</accession>
<reference evidence="6" key="1">
    <citation type="journal article" date="2019" name="Int. J. Syst. Evol. Microbiol.">
        <title>The Global Catalogue of Microorganisms (GCM) 10K type strain sequencing project: providing services to taxonomists for standard genome sequencing and annotation.</title>
        <authorList>
            <consortium name="The Broad Institute Genomics Platform"/>
            <consortium name="The Broad Institute Genome Sequencing Center for Infectious Disease"/>
            <person name="Wu L."/>
            <person name="Ma J."/>
        </authorList>
    </citation>
    <scope>NUCLEOTIDE SEQUENCE [LARGE SCALE GENOMIC DNA]</scope>
    <source>
        <strain evidence="6">JCM 32306</strain>
    </source>
</reference>
<proteinExistence type="inferred from homology"/>
<comment type="caution">
    <text evidence="5">The sequence shown here is derived from an EMBL/GenBank/DDBJ whole genome shotgun (WGS) entry which is preliminary data.</text>
</comment>
<protein>
    <recommendedName>
        <fullName evidence="2">protein-tyrosine-phosphatase</fullName>
        <ecNumber evidence="2">3.1.3.48</ecNumber>
    </recommendedName>
</protein>
<evidence type="ECO:0000256" key="4">
    <source>
        <dbReference type="ARBA" id="ARBA00051722"/>
    </source>
</evidence>
<comment type="catalytic activity">
    <reaction evidence="4">
        <text>O-phospho-L-tyrosyl-[protein] + H2O = L-tyrosyl-[protein] + phosphate</text>
        <dbReference type="Rhea" id="RHEA:10684"/>
        <dbReference type="Rhea" id="RHEA-COMP:10136"/>
        <dbReference type="Rhea" id="RHEA-COMP:20101"/>
        <dbReference type="ChEBI" id="CHEBI:15377"/>
        <dbReference type="ChEBI" id="CHEBI:43474"/>
        <dbReference type="ChEBI" id="CHEBI:46858"/>
        <dbReference type="ChEBI" id="CHEBI:61978"/>
        <dbReference type="EC" id="3.1.3.48"/>
    </reaction>
</comment>
<dbReference type="PANTHER" id="PTHR39181">
    <property type="entry name" value="TYROSINE-PROTEIN PHOSPHATASE YWQE"/>
    <property type="match status" value="1"/>
</dbReference>
<dbReference type="Proteomes" id="UP000619118">
    <property type="component" value="Unassembled WGS sequence"/>
</dbReference>
<gene>
    <name evidence="5" type="primary">epsC</name>
    <name evidence="5" type="ORF">GCM10009411_38720</name>
</gene>
<sequence length="242" mass="27100">MIDLHCHILPGIDDGAKSVDEALALIALAEEQGITHMVATPHIHLGIFDNSMTTITAAFNLLQQQLALSTVNLKVRAAAEVRICPEIMWFIEQKQLPFLGRYQDMDVLLLELPSSHIPPGTDKLISWLLSKNVMPMIAHPERNRELQAYPERINLFAQSGCLFQLTAASLLGDMNPAAQLVAEQWVTERRYTVVASDCHSVLRRPPKLAQAWQRVSELTDIHYANDVTRITPALISSFLFND</sequence>
<name>A0ABQ2RPB1_9GAMM</name>
<dbReference type="Gene3D" id="3.20.20.140">
    <property type="entry name" value="Metal-dependent hydrolases"/>
    <property type="match status" value="1"/>
</dbReference>
<keyword evidence="3" id="KW-0378">Hydrolase</keyword>
<evidence type="ECO:0000313" key="5">
    <source>
        <dbReference type="EMBL" id="GGQ35775.1"/>
    </source>
</evidence>
<dbReference type="SUPFAM" id="SSF89550">
    <property type="entry name" value="PHP domain-like"/>
    <property type="match status" value="1"/>
</dbReference>
<dbReference type="InterPro" id="IPR016667">
    <property type="entry name" value="Caps_polysacc_synth_CpsB/CapC"/>
</dbReference>
<evidence type="ECO:0000256" key="1">
    <source>
        <dbReference type="ARBA" id="ARBA00005750"/>
    </source>
</evidence>